<dbReference type="GO" id="GO:0003777">
    <property type="term" value="F:microtubule motor activity"/>
    <property type="evidence" value="ECO:0007669"/>
    <property type="project" value="InterPro"/>
</dbReference>
<evidence type="ECO:0000313" key="12">
    <source>
        <dbReference type="Proteomes" id="UP000247498"/>
    </source>
</evidence>
<organism evidence="11 12">
    <name type="scientific">Raphidocelis subcapitata</name>
    <dbReference type="NCBI Taxonomy" id="307507"/>
    <lineage>
        <taxon>Eukaryota</taxon>
        <taxon>Viridiplantae</taxon>
        <taxon>Chlorophyta</taxon>
        <taxon>core chlorophytes</taxon>
        <taxon>Chlorophyceae</taxon>
        <taxon>CS clade</taxon>
        <taxon>Sphaeropleales</taxon>
        <taxon>Selenastraceae</taxon>
        <taxon>Raphidocelis</taxon>
    </lineage>
</organism>
<comment type="similarity">
    <text evidence="1">Belongs to the TRAFAC class myosin-kinesin ATPase superfamily. Kinesin family. KIN-14 subfamily.</text>
</comment>
<dbReference type="PROSITE" id="PS00411">
    <property type="entry name" value="KINESIN_MOTOR_1"/>
    <property type="match status" value="1"/>
</dbReference>
<dbReference type="PANTHER" id="PTHR47972:SF45">
    <property type="entry name" value="PROTEIN CLARET SEGREGATIONAL"/>
    <property type="match status" value="1"/>
</dbReference>
<keyword evidence="12" id="KW-1185">Reference proteome</keyword>
<dbReference type="Proteomes" id="UP000247498">
    <property type="component" value="Unassembled WGS sequence"/>
</dbReference>
<feature type="compositionally biased region" description="Basic and acidic residues" evidence="9">
    <location>
        <begin position="1"/>
        <end position="11"/>
    </location>
</feature>
<dbReference type="PANTHER" id="PTHR47972">
    <property type="entry name" value="KINESIN-LIKE PROTEIN KLP-3"/>
    <property type="match status" value="1"/>
</dbReference>
<evidence type="ECO:0000256" key="9">
    <source>
        <dbReference type="SAM" id="MobiDB-lite"/>
    </source>
</evidence>
<evidence type="ECO:0000256" key="1">
    <source>
        <dbReference type="ARBA" id="ARBA00010899"/>
    </source>
</evidence>
<feature type="coiled-coil region" evidence="8">
    <location>
        <begin position="319"/>
        <end position="423"/>
    </location>
</feature>
<comment type="caution">
    <text evidence="11">The sequence shown here is derived from an EMBL/GenBank/DDBJ whole genome shotgun (WGS) entry which is preliminary data.</text>
</comment>
<dbReference type="STRING" id="307507.A0A2V0NS90"/>
<keyword evidence="5 6" id="KW-0505">Motor protein</keyword>
<gene>
    <name evidence="11" type="ORF">Rsub_00416</name>
</gene>
<evidence type="ECO:0000256" key="4">
    <source>
        <dbReference type="ARBA" id="ARBA00022840"/>
    </source>
</evidence>
<evidence type="ECO:0000259" key="10">
    <source>
        <dbReference type="PROSITE" id="PS50067"/>
    </source>
</evidence>
<evidence type="ECO:0000256" key="7">
    <source>
        <dbReference type="RuleBase" id="RU000394"/>
    </source>
</evidence>
<dbReference type="InterPro" id="IPR001752">
    <property type="entry name" value="Kinesin_motor_dom"/>
</dbReference>
<evidence type="ECO:0000256" key="2">
    <source>
        <dbReference type="ARBA" id="ARBA00022701"/>
    </source>
</evidence>
<protein>
    <recommendedName>
        <fullName evidence="7">Kinesin-like protein</fullName>
    </recommendedName>
</protein>
<keyword evidence="3 6" id="KW-0547">Nucleotide-binding</keyword>
<accession>A0A2V0NS90</accession>
<dbReference type="CDD" id="cd01366">
    <property type="entry name" value="KISc_C_terminal"/>
    <property type="match status" value="1"/>
</dbReference>
<dbReference type="PRINTS" id="PR00380">
    <property type="entry name" value="KINESINHEAVY"/>
</dbReference>
<dbReference type="GO" id="GO:0005874">
    <property type="term" value="C:microtubule"/>
    <property type="evidence" value="ECO:0007669"/>
    <property type="project" value="UniProtKB-KW"/>
</dbReference>
<dbReference type="AlphaFoldDB" id="A0A2V0NS90"/>
<dbReference type="Pfam" id="PF00225">
    <property type="entry name" value="Kinesin"/>
    <property type="match status" value="1"/>
</dbReference>
<feature type="coiled-coil region" evidence="8">
    <location>
        <begin position="158"/>
        <end position="276"/>
    </location>
</feature>
<evidence type="ECO:0000256" key="6">
    <source>
        <dbReference type="PROSITE-ProRule" id="PRU00283"/>
    </source>
</evidence>
<dbReference type="FunFam" id="3.40.850.10:FF:000113">
    <property type="entry name" value="Kinesin-like protein"/>
    <property type="match status" value="1"/>
</dbReference>
<dbReference type="GO" id="GO:0008017">
    <property type="term" value="F:microtubule binding"/>
    <property type="evidence" value="ECO:0007669"/>
    <property type="project" value="InterPro"/>
</dbReference>
<feature type="domain" description="Kinesin motor" evidence="10">
    <location>
        <begin position="444"/>
        <end position="781"/>
    </location>
</feature>
<dbReference type="EMBL" id="BDRX01000002">
    <property type="protein sequence ID" value="GBF87705.1"/>
    <property type="molecule type" value="Genomic_DNA"/>
</dbReference>
<dbReference type="SMART" id="SM00129">
    <property type="entry name" value="KISc"/>
    <property type="match status" value="1"/>
</dbReference>
<name>A0A2V0NS90_9CHLO</name>
<proteinExistence type="inferred from homology"/>
<sequence length="793" mass="85954">MDGTMRRESRIPKPSLAVSSGRAALGDKQNTLSQKRRGAPLETVPEPKRTTAPAAAASGSGPAATGPVAGEESWQDIAERTGMAPEDVLSRRLVFKKGTLPAKKLEEMAPVIKELKALGWHLKSEHERAALDAQQWKSHGEELQRAAEAKAEEVAGQEAAARAQVEEAKAALSKAEAAGAGLQERLSEAEARLAERDAELSEARRALEGREGELEKAAAQVEERDAKIREMEEVVRQSQRYSSTLQGYNTSLQNDITAEKARRDEAVRAREELQGQVAELGGLVRSGERMLALEKEAAGKLREEREAVGREVAVLRMDLDATRADRERITAEAKELKEELERIREAGGRSAETMEAIANSKATLEAQLTSQRALLDALRSDLGAAREHQALAESLADSRGRQLDELKSQLSTLQSSLEDAERRVFESELIRRKLHNTIQELKGNIRVFCRVRPALQSELEAAGSGTEPVATSFPTAGDLLGRGVEIVVPGNLSGQAPQKHSFGFDKVFAPTATQESVFEEISELVQSALDGHKVCIFAYGQTGSGKTYTMLGSESQRGIIPRAIQQIFEGSRALGTQGWMFTMQASMLEIYNEEYKDLLARGKGTGKKHNVVHDASGVTTVSDLTLVDVDGPSAVQSLLSRAMEKRSVGCTAMNEQSSRSHMVFSLRIDGVNASSQLKVGGVLNLIDLAGSERVKESGATGVRLTEAQNINKSLSALGDVIFSLANKDKHVPFRNSKLTWLLQPCLGGDAKTLMFVNVSPATEYANESLCSLRFASKVNACEIGTARRNVKTA</sequence>
<dbReference type="InterPro" id="IPR027640">
    <property type="entry name" value="Kinesin-like_fam"/>
</dbReference>
<keyword evidence="4 6" id="KW-0067">ATP-binding</keyword>
<dbReference type="PROSITE" id="PS50067">
    <property type="entry name" value="KINESIN_MOTOR_2"/>
    <property type="match status" value="1"/>
</dbReference>
<dbReference type="InterPro" id="IPR019821">
    <property type="entry name" value="Kinesin_motor_CS"/>
</dbReference>
<dbReference type="InterPro" id="IPR036961">
    <property type="entry name" value="Kinesin_motor_dom_sf"/>
</dbReference>
<keyword evidence="2 7" id="KW-0493">Microtubule</keyword>
<dbReference type="GO" id="GO:0007018">
    <property type="term" value="P:microtubule-based movement"/>
    <property type="evidence" value="ECO:0007669"/>
    <property type="project" value="InterPro"/>
</dbReference>
<evidence type="ECO:0000313" key="11">
    <source>
        <dbReference type="EMBL" id="GBF87705.1"/>
    </source>
</evidence>
<dbReference type="FunCoup" id="A0A2V0NS90">
    <property type="interactions" value="1602"/>
</dbReference>
<dbReference type="InParanoid" id="A0A2V0NS90"/>
<evidence type="ECO:0000256" key="3">
    <source>
        <dbReference type="ARBA" id="ARBA00022741"/>
    </source>
</evidence>
<evidence type="ECO:0000256" key="8">
    <source>
        <dbReference type="SAM" id="Coils"/>
    </source>
</evidence>
<dbReference type="InterPro" id="IPR027417">
    <property type="entry name" value="P-loop_NTPase"/>
</dbReference>
<evidence type="ECO:0000256" key="5">
    <source>
        <dbReference type="ARBA" id="ARBA00023175"/>
    </source>
</evidence>
<feature type="compositionally biased region" description="Low complexity" evidence="9">
    <location>
        <begin position="50"/>
        <end position="67"/>
    </location>
</feature>
<dbReference type="OrthoDB" id="3176171at2759"/>
<keyword evidence="8" id="KW-0175">Coiled coil</keyword>
<dbReference type="Gene3D" id="3.40.850.10">
    <property type="entry name" value="Kinesin motor domain"/>
    <property type="match status" value="1"/>
</dbReference>
<reference evidence="11 12" key="1">
    <citation type="journal article" date="2018" name="Sci. Rep.">
        <title>Raphidocelis subcapitata (=Pseudokirchneriella subcapitata) provides an insight into genome evolution and environmental adaptations in the Sphaeropleales.</title>
        <authorList>
            <person name="Suzuki S."/>
            <person name="Yamaguchi H."/>
            <person name="Nakajima N."/>
            <person name="Kawachi M."/>
        </authorList>
    </citation>
    <scope>NUCLEOTIDE SEQUENCE [LARGE SCALE GENOMIC DNA]</scope>
    <source>
        <strain evidence="11 12">NIES-35</strain>
    </source>
</reference>
<feature type="region of interest" description="Disordered" evidence="9">
    <location>
        <begin position="1"/>
        <end position="85"/>
    </location>
</feature>
<dbReference type="GO" id="GO:0005524">
    <property type="term" value="F:ATP binding"/>
    <property type="evidence" value="ECO:0007669"/>
    <property type="project" value="UniProtKB-UniRule"/>
</dbReference>
<dbReference type="SUPFAM" id="SSF52540">
    <property type="entry name" value="P-loop containing nucleoside triphosphate hydrolases"/>
    <property type="match status" value="1"/>
</dbReference>
<feature type="binding site" evidence="6">
    <location>
        <begin position="540"/>
        <end position="547"/>
    </location>
    <ligand>
        <name>ATP</name>
        <dbReference type="ChEBI" id="CHEBI:30616"/>
    </ligand>
</feature>